<protein>
    <submittedName>
        <fullName evidence="1">Uncharacterized protein</fullName>
    </submittedName>
</protein>
<evidence type="ECO:0000313" key="2">
    <source>
        <dbReference type="Proteomes" id="UP000814243"/>
    </source>
</evidence>
<sequence length="96" mass="11028">MRLMYIGKWCFFKELSFSKDIVKPRHTQSNFQDLDAGSDNNVTQNSDTVEIPEIDQVETPEMDLIEEVMENQEPVSESVNAGYLASGNLIPRNRYI</sequence>
<comment type="caution">
    <text evidence="1">The sequence shown here is derived from an EMBL/GenBank/DDBJ whole genome shotgun (WGS) entry which is preliminary data.</text>
</comment>
<accession>A0A922M9R9</accession>
<evidence type="ECO:0000313" key="1">
    <source>
        <dbReference type="EMBL" id="KAH9632631.1"/>
    </source>
</evidence>
<dbReference type="EMBL" id="JACEFF010000700">
    <property type="protein sequence ID" value="KAH9632631.1"/>
    <property type="molecule type" value="Genomic_DNA"/>
</dbReference>
<dbReference type="Proteomes" id="UP000814243">
    <property type="component" value="Unassembled WGS sequence"/>
</dbReference>
<dbReference type="AlphaFoldDB" id="A0A922M9R9"/>
<name>A0A922M9R9_SPOEX</name>
<organism evidence="1 2">
    <name type="scientific">Spodoptera exigua</name>
    <name type="common">Beet armyworm</name>
    <name type="synonym">Noctua fulgens</name>
    <dbReference type="NCBI Taxonomy" id="7107"/>
    <lineage>
        <taxon>Eukaryota</taxon>
        <taxon>Metazoa</taxon>
        <taxon>Ecdysozoa</taxon>
        <taxon>Arthropoda</taxon>
        <taxon>Hexapoda</taxon>
        <taxon>Insecta</taxon>
        <taxon>Pterygota</taxon>
        <taxon>Neoptera</taxon>
        <taxon>Endopterygota</taxon>
        <taxon>Lepidoptera</taxon>
        <taxon>Glossata</taxon>
        <taxon>Ditrysia</taxon>
        <taxon>Noctuoidea</taxon>
        <taxon>Noctuidae</taxon>
        <taxon>Amphipyrinae</taxon>
        <taxon>Spodoptera</taxon>
    </lineage>
</organism>
<proteinExistence type="predicted"/>
<gene>
    <name evidence="1" type="ORF">HF086_004749</name>
</gene>
<reference evidence="1" key="1">
    <citation type="journal article" date="2021" name="G3 (Bethesda)">
        <title>Genome and transcriptome analysis of the beet armyworm Spodoptera exigua reveals targets for pest control. .</title>
        <authorList>
            <person name="Simon S."/>
            <person name="Breeschoten T."/>
            <person name="Jansen H.J."/>
            <person name="Dirks R.P."/>
            <person name="Schranz M.E."/>
            <person name="Ros V.I.D."/>
        </authorList>
    </citation>
    <scope>NUCLEOTIDE SEQUENCE</scope>
    <source>
        <strain evidence="1">TB_SE_WUR_2020</strain>
    </source>
</reference>